<dbReference type="PROSITE" id="PS51186">
    <property type="entry name" value="GNAT"/>
    <property type="match status" value="1"/>
</dbReference>
<dbReference type="PANTHER" id="PTHR43877">
    <property type="entry name" value="AMINOALKYLPHOSPHONATE N-ACETYLTRANSFERASE-RELATED-RELATED"/>
    <property type="match status" value="1"/>
</dbReference>
<keyword evidence="5" id="KW-1185">Reference proteome</keyword>
<accession>A0ABT9P2H4</accession>
<evidence type="ECO:0000313" key="5">
    <source>
        <dbReference type="Proteomes" id="UP001235712"/>
    </source>
</evidence>
<dbReference type="EC" id="2.3.1.-" evidence="4"/>
<dbReference type="EMBL" id="JAUSQZ010000001">
    <property type="protein sequence ID" value="MDP9826884.1"/>
    <property type="molecule type" value="Genomic_DNA"/>
</dbReference>
<dbReference type="CDD" id="cd04301">
    <property type="entry name" value="NAT_SF"/>
    <property type="match status" value="1"/>
</dbReference>
<dbReference type="Pfam" id="PF13527">
    <property type="entry name" value="Acetyltransf_9"/>
    <property type="match status" value="1"/>
</dbReference>
<gene>
    <name evidence="4" type="ORF">J2S57_002633</name>
</gene>
<keyword evidence="2 4" id="KW-0012">Acyltransferase</keyword>
<dbReference type="InterPro" id="IPR050832">
    <property type="entry name" value="Bact_Acetyltransf"/>
</dbReference>
<evidence type="ECO:0000259" key="3">
    <source>
        <dbReference type="PROSITE" id="PS51186"/>
    </source>
</evidence>
<dbReference type="SUPFAM" id="SSF55729">
    <property type="entry name" value="Acyl-CoA N-acyltransferases (Nat)"/>
    <property type="match status" value="1"/>
</dbReference>
<feature type="domain" description="N-acetyltransferase" evidence="3">
    <location>
        <begin position="1"/>
        <end position="155"/>
    </location>
</feature>
<dbReference type="Gene3D" id="3.40.630.30">
    <property type="match status" value="1"/>
</dbReference>
<evidence type="ECO:0000256" key="2">
    <source>
        <dbReference type="ARBA" id="ARBA00023315"/>
    </source>
</evidence>
<dbReference type="Proteomes" id="UP001235712">
    <property type="component" value="Unassembled WGS sequence"/>
</dbReference>
<dbReference type="InterPro" id="IPR000182">
    <property type="entry name" value="GNAT_dom"/>
</dbReference>
<protein>
    <submittedName>
        <fullName evidence="4">Acetyltransferase</fullName>
        <ecNumber evidence="4">2.3.1.-</ecNumber>
    </submittedName>
</protein>
<comment type="caution">
    <text evidence="4">The sequence shown here is derived from an EMBL/GenBank/DDBJ whole genome shotgun (WGS) entry which is preliminary data.</text>
</comment>
<proteinExistence type="predicted"/>
<organism evidence="4 5">
    <name type="scientific">Kineosporia succinea</name>
    <dbReference type="NCBI Taxonomy" id="84632"/>
    <lineage>
        <taxon>Bacteria</taxon>
        <taxon>Bacillati</taxon>
        <taxon>Actinomycetota</taxon>
        <taxon>Actinomycetes</taxon>
        <taxon>Kineosporiales</taxon>
        <taxon>Kineosporiaceae</taxon>
        <taxon>Kineosporia</taxon>
    </lineage>
</organism>
<dbReference type="InterPro" id="IPR016181">
    <property type="entry name" value="Acyl_CoA_acyltransferase"/>
</dbReference>
<dbReference type="GO" id="GO:0016746">
    <property type="term" value="F:acyltransferase activity"/>
    <property type="evidence" value="ECO:0007669"/>
    <property type="project" value="UniProtKB-KW"/>
</dbReference>
<sequence length="182" mass="19917">MRIRRETPADRTAADAVHLEAFGDDGPLIARLLTSLRAMPRSPADLALVAEEGGEVVASTLCTRSLLDAPRRLLDVAVLSPVAVKPGHQGRGIGTALVRTAIEEMGKTEVPLLFLEGDPGFYRRVGFVEAGPLNFRKPSLRIPDLAFQVVKLPAYQDWMTGTLVYAREFWDHDCVGLRDPEA</sequence>
<keyword evidence="1 4" id="KW-0808">Transferase</keyword>
<evidence type="ECO:0000256" key="1">
    <source>
        <dbReference type="ARBA" id="ARBA00022679"/>
    </source>
</evidence>
<dbReference type="RefSeq" id="WP_307242189.1">
    <property type="nucleotide sequence ID" value="NZ_JAUSQZ010000001.1"/>
</dbReference>
<reference evidence="4 5" key="1">
    <citation type="submission" date="2023-07" db="EMBL/GenBank/DDBJ databases">
        <title>Sequencing the genomes of 1000 actinobacteria strains.</title>
        <authorList>
            <person name="Klenk H.-P."/>
        </authorList>
    </citation>
    <scope>NUCLEOTIDE SEQUENCE [LARGE SCALE GENOMIC DNA]</scope>
    <source>
        <strain evidence="4 5">DSM 44388</strain>
    </source>
</reference>
<evidence type="ECO:0000313" key="4">
    <source>
        <dbReference type="EMBL" id="MDP9826884.1"/>
    </source>
</evidence>
<name>A0ABT9P2H4_9ACTN</name>